<feature type="compositionally biased region" description="Polar residues" evidence="3">
    <location>
        <begin position="1070"/>
        <end position="1082"/>
    </location>
</feature>
<evidence type="ECO:0000256" key="3">
    <source>
        <dbReference type="SAM" id="MobiDB-lite"/>
    </source>
</evidence>
<feature type="region of interest" description="Disordered" evidence="3">
    <location>
        <begin position="462"/>
        <end position="493"/>
    </location>
</feature>
<dbReference type="InterPro" id="IPR018835">
    <property type="entry name" value="RNA-binding_domain_put"/>
</dbReference>
<dbReference type="PANTHER" id="PTHR14089:SF10">
    <property type="entry name" value="RNA-BINDING PROTEIN NAB6"/>
    <property type="match status" value="1"/>
</dbReference>
<gene>
    <name evidence="5" type="primary">NAB6</name>
    <name evidence="5" type="ORF">SPAR_M00170</name>
</gene>
<feature type="compositionally biased region" description="Low complexity" evidence="3">
    <location>
        <begin position="472"/>
        <end position="493"/>
    </location>
</feature>
<dbReference type="InterPro" id="IPR012677">
    <property type="entry name" value="Nucleotide-bd_a/b_plait_sf"/>
</dbReference>
<reference evidence="5" key="3">
    <citation type="submission" date="2025-07" db="EMBL/GenBank/DDBJ databases">
        <authorList>
            <consortium name="NCBI Genome Project"/>
        </authorList>
    </citation>
    <scope>NUCLEOTIDE SEQUENCE</scope>
    <source>
        <strain evidence="5">CBS432</strain>
    </source>
</reference>
<feature type="domain" description="RRM" evidence="4">
    <location>
        <begin position="654"/>
        <end position="727"/>
    </location>
</feature>
<dbReference type="RefSeq" id="XP_033768204.1">
    <property type="nucleotide sequence ID" value="XM_033912313.1"/>
</dbReference>
<dbReference type="OrthoDB" id="6407164at2759"/>
<dbReference type="Pfam" id="PF10378">
    <property type="entry name" value="RRM"/>
    <property type="match status" value="1"/>
</dbReference>
<dbReference type="GeneID" id="54632594"/>
<feature type="compositionally biased region" description="Polar residues" evidence="3">
    <location>
        <begin position="165"/>
        <end position="176"/>
    </location>
</feature>
<feature type="region of interest" description="Disordered" evidence="3">
    <location>
        <begin position="922"/>
        <end position="959"/>
    </location>
</feature>
<evidence type="ECO:0000256" key="2">
    <source>
        <dbReference type="PROSITE-ProRule" id="PRU00176"/>
    </source>
</evidence>
<dbReference type="VEuPathDB" id="FungiDB:SPAR_M00170"/>
<sequence>MSNSNSRKPVANYAYRQQQDYNGMNSMVGNPMMYHPVDFVNGAGQYGPSQHPAYYTNSPLPNIPPTPFDTAYGASLLPSHLLMGSPFVSSPNMQNGYNPARSSNLKRKAYSRPVSNHNGYNGNSNNNHNNNNNGMVTPSNYYRVGRNSFSRNNNSTRNVTQNNNKGCDTRNSSGRRTSIRNNIFDDINPEIVLQRPFRINYKVLPTGDDAYRTRSLLIENVDRSTDLHSIVKHFVKSNTLESAYIIDGKKSDDLKDAKAKNLSILISFLTKGDCLNFYNNILQRLSEFKTFLKSESLNLKFVCLNYDPKCLSTFIENDALTENAEQTEITDDSTIISASLHHDVENKDATRSIIIEFKSPLEKSDLFKKKLLFLDRSKNKRYILESIDLVNTDVPSNQFPENYAVLTFLNIFMAIEVLDYLKKYSKNLGISKCFYVSLAPLVVSSARSSVANIYESRTSTHRLSAPSVPVGNNNDSNNNNHNNSNNNKSNITTHNINSSIGASIYGHSNMSLTSLSSSVSLNEEIDMLTTKLQGIELDGTDLEINYHDYQTPTIEEHSTHLSNVKISKTTENSRQFSQDIPSPLPLNEQMFMNDSNQSSGAIIPQQLIATPSPASPNLQMNQRVLPNPITRSLEQNFNVSAKVASSMGSDIGNRTIYIGNINPRSKAEDICNVVRGGILQSIKYIPEKKICFVTFIEAPSAVQFYANSFIDPIVLHGNMLRVGWGHYSGPLPKSISLAVTIGASRNVYVSLPEFAFKEKFIHDPQYKKLHETLSLPDAEQLREDFSTYGDIEQINYLSDSHCCWINFMNISSAISLVEEINKESTVKNEYGEVTLKRATEEKFGGRYKGLLINYGKDRCGNINKNLIAGKNSRFYKKVKRPSYNIRLSKLEERRRQNEIDKKEKAFDKPLNLESLGISLDAHKDSGFGGTGTERTTGRENESEVEAENEDNNGVGSLGGLGLGVASSDVKRAASDETDYEDLFNKSSGSSDSSSDIEVIMHSPSDPEYALKSQTLRSSSQTVINSKRPVKVEDEEDVVDLSQLNRGSSLRQAPPRAPSTLSYNHSKKYETPTQDILTNGETANNKRKKRGSFPRHRTIPGSDVMAQYLAQVQHSTFMYAANILGASAEDNTHPDE</sequence>
<dbReference type="SUPFAM" id="SSF54928">
    <property type="entry name" value="RNA-binding domain, RBD"/>
    <property type="match status" value="1"/>
</dbReference>
<dbReference type="PROSITE" id="PS50102">
    <property type="entry name" value="RRM"/>
    <property type="match status" value="1"/>
</dbReference>
<dbReference type="FunFam" id="3.30.70.330:FF:000836">
    <property type="entry name" value="Nab6p"/>
    <property type="match status" value="1"/>
</dbReference>
<dbReference type="GO" id="GO:0010468">
    <property type="term" value="P:regulation of gene expression"/>
    <property type="evidence" value="ECO:0007669"/>
    <property type="project" value="UniProtKB-ARBA"/>
</dbReference>
<dbReference type="Gene3D" id="3.30.70.330">
    <property type="match status" value="2"/>
</dbReference>
<dbReference type="GO" id="GO:0010494">
    <property type="term" value="C:cytoplasmic stress granule"/>
    <property type="evidence" value="ECO:0007669"/>
    <property type="project" value="TreeGrafter"/>
</dbReference>
<evidence type="ECO:0000259" key="4">
    <source>
        <dbReference type="PROSITE" id="PS50102"/>
    </source>
</evidence>
<evidence type="ECO:0000256" key="1">
    <source>
        <dbReference type="ARBA" id="ARBA00022884"/>
    </source>
</evidence>
<dbReference type="FunFam" id="3.30.70.330:FF:000400">
    <property type="entry name" value="Negative regulator of differentiation 1"/>
    <property type="match status" value="1"/>
</dbReference>
<dbReference type="GO" id="GO:0003729">
    <property type="term" value="F:mRNA binding"/>
    <property type="evidence" value="ECO:0007669"/>
    <property type="project" value="TreeGrafter"/>
</dbReference>
<organism evidence="5">
    <name type="scientific">Saccharomyces paradoxus</name>
    <name type="common">Yeast</name>
    <name type="synonym">Saccharomyces douglasii</name>
    <dbReference type="NCBI Taxonomy" id="27291"/>
    <lineage>
        <taxon>Eukaryota</taxon>
        <taxon>Fungi</taxon>
        <taxon>Dikarya</taxon>
        <taxon>Ascomycota</taxon>
        <taxon>Saccharomycotina</taxon>
        <taxon>Saccharomycetes</taxon>
        <taxon>Saccharomycetales</taxon>
        <taxon>Saccharomycetaceae</taxon>
        <taxon>Saccharomyces</taxon>
    </lineage>
</organism>
<feature type="region of interest" description="Disordered" evidence="3">
    <location>
        <begin position="1042"/>
        <end position="1098"/>
    </location>
</feature>
<reference evidence="5" key="2">
    <citation type="submission" date="2020-01" db="EMBL/GenBank/DDBJ databases">
        <title>Population-level Yeast Reference Genomes.</title>
        <authorList>
            <person name="Yue J.-X."/>
        </authorList>
    </citation>
    <scope>NUCLEOTIDE SEQUENCE</scope>
    <source>
        <strain evidence="5">CBS432</strain>
    </source>
</reference>
<dbReference type="InterPro" id="IPR039171">
    <property type="entry name" value="Cwc2/Slt11"/>
</dbReference>
<dbReference type="AlphaFoldDB" id="A0A8B8UWR1"/>
<dbReference type="KEGG" id="spao:SPAR_M00170"/>
<reference evidence="5" key="1">
    <citation type="journal article" date="2017" name="Nat. Genet.">
        <title>Contrasting evolutionary genome dynamics between domesticated and wild yeasts.</title>
        <authorList>
            <person name="Yue J.X."/>
            <person name="Li J."/>
            <person name="Aigrain L."/>
            <person name="Hallin J."/>
            <person name="Persson K."/>
            <person name="Oliver K."/>
            <person name="Bergstrom A."/>
            <person name="Coupland P."/>
            <person name="Warringer J."/>
            <person name="Lagomarsino M.C."/>
            <person name="Fischer G."/>
            <person name="Durbin R."/>
            <person name="Liti G."/>
        </authorList>
    </citation>
    <scope>NUCLEOTIDE SEQUENCE</scope>
    <source>
        <strain evidence="5">CBS432</strain>
    </source>
</reference>
<reference evidence="5" key="4">
    <citation type="submission" date="2025-08" db="UniProtKB">
        <authorList>
            <consortium name="RefSeq"/>
        </authorList>
    </citation>
    <scope>IDENTIFICATION</scope>
    <source>
        <strain evidence="5">CBS432</strain>
    </source>
</reference>
<dbReference type="InterPro" id="IPR000504">
    <property type="entry name" value="RRM_dom"/>
</dbReference>
<evidence type="ECO:0000313" key="5">
    <source>
        <dbReference type="RefSeq" id="XP_033768204.1"/>
    </source>
</evidence>
<protein>
    <submittedName>
        <fullName evidence="5">Nab6p</fullName>
    </submittedName>
</protein>
<dbReference type="CDD" id="cd12521">
    <property type="entry name" value="RRM3_MRN1"/>
    <property type="match status" value="1"/>
</dbReference>
<feature type="compositionally biased region" description="Low complexity" evidence="3">
    <location>
        <begin position="117"/>
        <end position="134"/>
    </location>
</feature>
<dbReference type="InterPro" id="IPR035979">
    <property type="entry name" value="RBD_domain_sf"/>
</dbReference>
<feature type="compositionally biased region" description="Low complexity" evidence="3">
    <location>
        <begin position="146"/>
        <end position="164"/>
    </location>
</feature>
<dbReference type="PANTHER" id="PTHR14089">
    <property type="entry name" value="PRE-MRNA-SPLICING FACTOR RBM22"/>
    <property type="match status" value="1"/>
</dbReference>
<keyword evidence="1 2" id="KW-0694">RNA-binding</keyword>
<accession>A0A8B8UWR1</accession>
<feature type="compositionally biased region" description="Basic residues" evidence="3">
    <location>
        <begin position="1084"/>
        <end position="1097"/>
    </location>
</feature>
<dbReference type="Pfam" id="PF10567">
    <property type="entry name" value="Nab6_mRNP_bdg"/>
    <property type="match status" value="1"/>
</dbReference>
<dbReference type="SMART" id="SM00360">
    <property type="entry name" value="RRM"/>
    <property type="match status" value="2"/>
</dbReference>
<proteinExistence type="predicted"/>
<feature type="region of interest" description="Disordered" evidence="3">
    <location>
        <begin position="117"/>
        <end position="176"/>
    </location>
</feature>
<dbReference type="InterPro" id="IPR018885">
    <property type="entry name" value="mRNA-bd_dom"/>
</dbReference>
<name>A0A8B8UWR1_SACPA</name>